<comment type="caution">
    <text evidence="2">The sequence shown here is derived from an EMBL/GenBank/DDBJ whole genome shotgun (WGS) entry which is preliminary data.</text>
</comment>
<dbReference type="Proteomes" id="UP000030595">
    <property type="component" value="Unassembled WGS sequence"/>
</dbReference>
<proteinExistence type="predicted"/>
<organism evidence="2 3">
    <name type="scientific">Ureibacillus massiliensis 4400831 = CIP 108448 = CCUG 49529</name>
    <dbReference type="NCBI Taxonomy" id="1211035"/>
    <lineage>
        <taxon>Bacteria</taxon>
        <taxon>Bacillati</taxon>
        <taxon>Bacillota</taxon>
        <taxon>Bacilli</taxon>
        <taxon>Bacillales</taxon>
        <taxon>Caryophanaceae</taxon>
        <taxon>Ureibacillus</taxon>
    </lineage>
</organism>
<evidence type="ECO:0000313" key="3">
    <source>
        <dbReference type="Proteomes" id="UP000030595"/>
    </source>
</evidence>
<evidence type="ECO:0000313" key="2">
    <source>
        <dbReference type="EMBL" id="KGR89565.1"/>
    </source>
</evidence>
<dbReference type="Pfam" id="PF12728">
    <property type="entry name" value="HTH_17"/>
    <property type="match status" value="1"/>
</dbReference>
<dbReference type="AlphaFoldDB" id="A0A0A3J1G1"/>
<dbReference type="InterPro" id="IPR041657">
    <property type="entry name" value="HTH_17"/>
</dbReference>
<gene>
    <name evidence="2" type="ORF">CD30_16325</name>
</gene>
<reference evidence="2 3" key="1">
    <citation type="submission" date="2014-02" db="EMBL/GenBank/DDBJ databases">
        <title>Draft genome sequence of Lysinibacillus massiliensis CCUG 49529.</title>
        <authorList>
            <person name="Zhang F."/>
            <person name="Wang G."/>
            <person name="Zhang L."/>
        </authorList>
    </citation>
    <scope>NUCLEOTIDE SEQUENCE [LARGE SCALE GENOMIC DNA]</scope>
    <source>
        <strain evidence="2 3">CCUG 49529</strain>
    </source>
</reference>
<dbReference type="eggNOG" id="COG3311">
    <property type="taxonomic scope" value="Bacteria"/>
</dbReference>
<dbReference type="RefSeq" id="WP_036178888.1">
    <property type="nucleotide sequence ID" value="NZ_AVCZ01000041.1"/>
</dbReference>
<protein>
    <recommendedName>
        <fullName evidence="1">Helix-turn-helix domain-containing protein</fullName>
    </recommendedName>
</protein>
<dbReference type="EMBL" id="JPVQ01000041">
    <property type="protein sequence ID" value="KGR89565.1"/>
    <property type="molecule type" value="Genomic_DNA"/>
</dbReference>
<evidence type="ECO:0000259" key="1">
    <source>
        <dbReference type="Pfam" id="PF12728"/>
    </source>
</evidence>
<feature type="domain" description="Helix-turn-helix" evidence="1">
    <location>
        <begin position="9"/>
        <end position="57"/>
    </location>
</feature>
<name>A0A0A3J1G1_9BACL</name>
<dbReference type="OrthoDB" id="122388at2"/>
<accession>A0A0A3J1G1</accession>
<keyword evidence="3" id="KW-1185">Reference proteome</keyword>
<sequence length="60" mass="6850">MQLNDYPDVLTVKDIQSILGICASKAYELTRSGEFYVLRIGPLIKIPKQSFLQWLNGSYN</sequence>